<dbReference type="InterPro" id="IPR000223">
    <property type="entry name" value="Pept_S26A_signal_pept_1"/>
</dbReference>
<keyword evidence="12" id="KW-1185">Reference proteome</keyword>
<comment type="subcellular location">
    <subcellularLocation>
        <location evidence="2">Cell membrane</location>
        <topology evidence="2">Single-pass type II membrane protein</topology>
    </subcellularLocation>
    <subcellularLocation>
        <location evidence="9">Membrane</location>
        <topology evidence="9">Single-pass type II membrane protein</topology>
    </subcellularLocation>
</comment>
<sequence>MSQGLEPLSMRSRKHRYRSATHRASRSAWGPRWVRELKDWLITGAVVFVVMSLLNMFVFNLSTVIGQSMQPTLWEGERLFINKITLSFSTPERGDVIVLHDPSTGPDQKEYLVKRVVGLPGDTVEVREHQLVVNGAPVVEPYIDTEIEDPDFGELTVEQGRYFVMGDNRRAGASKDSRYFGAVPEDIIVGIASYIWWPLSKLSSL</sequence>
<dbReference type="GO" id="GO:0004252">
    <property type="term" value="F:serine-type endopeptidase activity"/>
    <property type="evidence" value="ECO:0007669"/>
    <property type="project" value="InterPro"/>
</dbReference>
<evidence type="ECO:0000256" key="8">
    <source>
        <dbReference type="RuleBase" id="RU003993"/>
    </source>
</evidence>
<feature type="active site" evidence="7">
    <location>
        <position position="114"/>
    </location>
</feature>
<dbReference type="RefSeq" id="WP_087919499.1">
    <property type="nucleotide sequence ID" value="NZ_CP021780.1"/>
</dbReference>
<dbReference type="PANTHER" id="PTHR43390:SF1">
    <property type="entry name" value="CHLOROPLAST PROCESSING PEPTIDASE"/>
    <property type="match status" value="1"/>
</dbReference>
<dbReference type="InterPro" id="IPR019757">
    <property type="entry name" value="Pept_S26A_signal_pept_1_Lys-AS"/>
</dbReference>
<dbReference type="InterPro" id="IPR019756">
    <property type="entry name" value="Pept_S26A_signal_pept_1_Ser-AS"/>
</dbReference>
<evidence type="ECO:0000256" key="5">
    <source>
        <dbReference type="ARBA" id="ARBA00022670"/>
    </source>
</evidence>
<feature type="domain" description="Peptidase S26" evidence="10">
    <location>
        <begin position="38"/>
        <end position="197"/>
    </location>
</feature>
<dbReference type="PROSITE" id="PS00501">
    <property type="entry name" value="SPASE_I_1"/>
    <property type="match status" value="1"/>
</dbReference>
<evidence type="ECO:0000256" key="7">
    <source>
        <dbReference type="PIRSR" id="PIRSR600223-1"/>
    </source>
</evidence>
<dbReference type="GO" id="GO:0006465">
    <property type="term" value="P:signal peptide processing"/>
    <property type="evidence" value="ECO:0007669"/>
    <property type="project" value="InterPro"/>
</dbReference>
<dbReference type="EC" id="3.4.21.89" evidence="4 8"/>
<dbReference type="PROSITE" id="PS00760">
    <property type="entry name" value="SPASE_I_2"/>
    <property type="match status" value="1"/>
</dbReference>
<evidence type="ECO:0000256" key="3">
    <source>
        <dbReference type="ARBA" id="ARBA00009370"/>
    </source>
</evidence>
<dbReference type="EMBL" id="CP021780">
    <property type="protein sequence ID" value="ASA25536.1"/>
    <property type="molecule type" value="Genomic_DNA"/>
</dbReference>
<gene>
    <name evidence="11" type="primary">lepB</name>
    <name evidence="11" type="ORF">B9T62_35275</name>
</gene>
<keyword evidence="6 8" id="KW-0378">Hydrolase</keyword>
<organism evidence="11 12">
    <name type="scientific">Paenibacillus donghaensis</name>
    <dbReference type="NCBI Taxonomy" id="414771"/>
    <lineage>
        <taxon>Bacteria</taxon>
        <taxon>Bacillati</taxon>
        <taxon>Bacillota</taxon>
        <taxon>Bacilli</taxon>
        <taxon>Bacillales</taxon>
        <taxon>Paenibacillaceae</taxon>
        <taxon>Paenibacillus</taxon>
    </lineage>
</organism>
<keyword evidence="8" id="KW-1133">Transmembrane helix</keyword>
<keyword evidence="5 8" id="KW-0645">Protease</keyword>
<protein>
    <recommendedName>
        <fullName evidence="4 8">Signal peptidase I</fullName>
        <ecNumber evidence="4 8">3.4.21.89</ecNumber>
    </recommendedName>
</protein>
<dbReference type="AlphaFoldDB" id="A0A2Z2KFK4"/>
<evidence type="ECO:0000259" key="10">
    <source>
        <dbReference type="Pfam" id="PF10502"/>
    </source>
</evidence>
<dbReference type="GO" id="GO:0005886">
    <property type="term" value="C:plasma membrane"/>
    <property type="evidence" value="ECO:0007669"/>
    <property type="project" value="UniProtKB-SubCell"/>
</dbReference>
<evidence type="ECO:0000256" key="4">
    <source>
        <dbReference type="ARBA" id="ARBA00013208"/>
    </source>
</evidence>
<dbReference type="KEGG" id="pdh:B9T62_35275"/>
<dbReference type="OrthoDB" id="9802919at2"/>
<accession>A0A2Z2KFK4</accession>
<evidence type="ECO:0000256" key="2">
    <source>
        <dbReference type="ARBA" id="ARBA00004401"/>
    </source>
</evidence>
<dbReference type="Pfam" id="PF10502">
    <property type="entry name" value="Peptidase_S26"/>
    <property type="match status" value="1"/>
</dbReference>
<dbReference type="InterPro" id="IPR036286">
    <property type="entry name" value="LexA/Signal_pep-like_sf"/>
</dbReference>
<evidence type="ECO:0000313" key="12">
    <source>
        <dbReference type="Proteomes" id="UP000249890"/>
    </source>
</evidence>
<dbReference type="PANTHER" id="PTHR43390">
    <property type="entry name" value="SIGNAL PEPTIDASE I"/>
    <property type="match status" value="1"/>
</dbReference>
<dbReference type="GO" id="GO:0009003">
    <property type="term" value="F:signal peptidase activity"/>
    <property type="evidence" value="ECO:0007669"/>
    <property type="project" value="UniProtKB-EC"/>
</dbReference>
<keyword evidence="8" id="KW-0812">Transmembrane</keyword>
<comment type="catalytic activity">
    <reaction evidence="1 8">
        <text>Cleavage of hydrophobic, N-terminal signal or leader sequences from secreted and periplasmic proteins.</text>
        <dbReference type="EC" id="3.4.21.89"/>
    </reaction>
</comment>
<dbReference type="NCBIfam" id="TIGR02227">
    <property type="entry name" value="sigpep_I_bact"/>
    <property type="match status" value="1"/>
</dbReference>
<evidence type="ECO:0000256" key="6">
    <source>
        <dbReference type="ARBA" id="ARBA00022801"/>
    </source>
</evidence>
<feature type="active site" evidence="7">
    <location>
        <position position="68"/>
    </location>
</feature>
<dbReference type="CDD" id="cd06530">
    <property type="entry name" value="S26_SPase_I"/>
    <property type="match status" value="1"/>
</dbReference>
<evidence type="ECO:0000313" key="11">
    <source>
        <dbReference type="EMBL" id="ASA25536.1"/>
    </source>
</evidence>
<dbReference type="SUPFAM" id="SSF51306">
    <property type="entry name" value="LexA/Signal peptidase"/>
    <property type="match status" value="1"/>
</dbReference>
<feature type="transmembrane region" description="Helical" evidence="8">
    <location>
        <begin position="40"/>
        <end position="61"/>
    </location>
</feature>
<dbReference type="Proteomes" id="UP000249890">
    <property type="component" value="Chromosome"/>
</dbReference>
<name>A0A2Z2KFK4_9BACL</name>
<dbReference type="PRINTS" id="PR00727">
    <property type="entry name" value="LEADERPTASE"/>
</dbReference>
<proteinExistence type="inferred from homology"/>
<comment type="similarity">
    <text evidence="3 9">Belongs to the peptidase S26 family.</text>
</comment>
<reference evidence="11 12" key="1">
    <citation type="submission" date="2017-06" db="EMBL/GenBank/DDBJ databases">
        <title>Complete genome sequence of Paenibacillus donghaensis KCTC 13049T isolated from East Sea sediment, South Korea.</title>
        <authorList>
            <person name="Jung B.K."/>
            <person name="Hong S.-J."/>
            <person name="Shin J.-H."/>
        </authorList>
    </citation>
    <scope>NUCLEOTIDE SEQUENCE [LARGE SCALE GENOMIC DNA]</scope>
    <source>
        <strain evidence="11 12">KCTC 13049</strain>
    </source>
</reference>
<keyword evidence="8" id="KW-0472">Membrane</keyword>
<dbReference type="Gene3D" id="2.10.109.10">
    <property type="entry name" value="Umud Fragment, subunit A"/>
    <property type="match status" value="1"/>
</dbReference>
<evidence type="ECO:0000256" key="1">
    <source>
        <dbReference type="ARBA" id="ARBA00000677"/>
    </source>
</evidence>
<evidence type="ECO:0000256" key="9">
    <source>
        <dbReference type="RuleBase" id="RU362042"/>
    </source>
</evidence>
<dbReference type="InterPro" id="IPR019533">
    <property type="entry name" value="Peptidase_S26"/>
</dbReference>